<feature type="region of interest" description="Disordered" evidence="1">
    <location>
        <begin position="342"/>
        <end position="368"/>
    </location>
</feature>
<dbReference type="eggNOG" id="ENOG502ZA0U">
    <property type="taxonomic scope" value="Bacteria"/>
</dbReference>
<reference evidence="2 3" key="1">
    <citation type="submission" date="2014-06" db="EMBL/GenBank/DDBJ databases">
        <title>Whole Genome Sequences of Three Symbiotic Endozoicomonas Bacteria.</title>
        <authorList>
            <person name="Neave M.J."/>
            <person name="Apprill A."/>
            <person name="Voolstra C.R."/>
        </authorList>
    </citation>
    <scope>NUCLEOTIDE SEQUENCE [LARGE SCALE GENOMIC DNA]</scope>
    <source>
        <strain evidence="2 3">LMG 24815</strain>
    </source>
</reference>
<evidence type="ECO:0000313" key="3">
    <source>
        <dbReference type="Proteomes" id="UP000028006"/>
    </source>
</evidence>
<gene>
    <name evidence="2" type="ORF">GZ77_24015</name>
</gene>
<evidence type="ECO:0008006" key="4">
    <source>
        <dbReference type="Google" id="ProtNLM"/>
    </source>
</evidence>
<dbReference type="Proteomes" id="UP000028006">
    <property type="component" value="Unassembled WGS sequence"/>
</dbReference>
<evidence type="ECO:0000313" key="2">
    <source>
        <dbReference type="EMBL" id="KEQ11592.1"/>
    </source>
</evidence>
<comment type="caution">
    <text evidence="2">The sequence shown here is derived from an EMBL/GenBank/DDBJ whole genome shotgun (WGS) entry which is preliminary data.</text>
</comment>
<sequence>MASDALLSRIAFSVFQELPALLLIACLTFNITPATANARILIHSETDLPYTYKFDGLNIKPGNQLQLKGRNNSDSKLILIIRIDNLNSDDYYSRYNRQFSIQPGDFSLTVPLTGLKTSGKQPLSLPYTKMIIFTANSSDDALLSEVKITPPPPRPRQVLAVDFGKVDSPVFPGFEQVTANDKRLSGQLLQRFRPSGDSLIQDGLEGLDTFSTPWENGEWKLTLWQQEQGEWEYLPHFLKRKILVEGQPIFDETYSHEQWLSDVYFAGSKKEALIDGDHWQLIGERRTKPVTSNITIKDNTFTIQWIGDRSARYAAGLVLEPLHSTFANEAEQQRKQRFLESWPASKPDFPPQQKLSFADKSPQPFTDHEQHNVYHVGRNTLLNLQFQINSPEIDNNPVIVTANPRNSSGQKLTLKTRYGHWRYERPTPNANELVATDSYLRADLTKMTLQPKVPRNIYVQVEIPDEAPSGLYKGSLQLLSKGTLRVVEFAIDVLPVTLPDMNQSVGLYLEPAPFYEWFPANRQLKPLATACDLALMSSMGFNNVAPPLATPKDDESRKTFIQQMKQLRLFGFDDVPLAYTPLKHLLSIQSADEVMASLATLRGQISSTSLQLPYWSLYDEPHPDKFTTIKTTASKLHSQSLDMRTAGHLNNPKQSDLLDVTDLAIMNHGYGVSKDTIESLQSRRKVWLYNMPAPRLAAGFYLWHTHADGYLQWHGRMPTADPFDPTDGREGDVIYMYPWQGSCPNVMDIHKRLLDLHEATIDLRWLQWLENQAGSNAEARALVEALRSAVPDDWDKAYKNLSNEQLMEMRQSIIELAKRLSASE</sequence>
<dbReference type="AlphaFoldDB" id="A0A081MZG9"/>
<dbReference type="EMBL" id="JOKG01000006">
    <property type="protein sequence ID" value="KEQ11592.1"/>
    <property type="molecule type" value="Genomic_DNA"/>
</dbReference>
<keyword evidence="3" id="KW-1185">Reference proteome</keyword>
<accession>A0A081MZG9</accession>
<proteinExistence type="predicted"/>
<organism evidence="2 3">
    <name type="scientific">Endozoicomonas montiporae</name>
    <dbReference type="NCBI Taxonomy" id="1027273"/>
    <lineage>
        <taxon>Bacteria</taxon>
        <taxon>Pseudomonadati</taxon>
        <taxon>Pseudomonadota</taxon>
        <taxon>Gammaproteobacteria</taxon>
        <taxon>Oceanospirillales</taxon>
        <taxon>Endozoicomonadaceae</taxon>
        <taxon>Endozoicomonas</taxon>
    </lineage>
</organism>
<evidence type="ECO:0000256" key="1">
    <source>
        <dbReference type="SAM" id="MobiDB-lite"/>
    </source>
</evidence>
<protein>
    <recommendedName>
        <fullName evidence="4">Glycoside hydrolase 123 C-terminal domain-containing protein</fullName>
    </recommendedName>
</protein>
<dbReference type="RefSeq" id="WP_034879358.1">
    <property type="nucleotide sequence ID" value="NZ_JOKG01000006.1"/>
</dbReference>
<name>A0A081MZG9_9GAMM</name>